<evidence type="ECO:0000256" key="1">
    <source>
        <dbReference type="SAM" id="MobiDB-lite"/>
    </source>
</evidence>
<dbReference type="EMBL" id="BARJ01000014">
    <property type="protein sequence ID" value="GEM18435.1"/>
    <property type="molecule type" value="Genomic_DNA"/>
</dbReference>
<dbReference type="AlphaFoldDB" id="A0A829WTA7"/>
<evidence type="ECO:0000313" key="2">
    <source>
        <dbReference type="EMBL" id="GEM18435.1"/>
    </source>
</evidence>
<comment type="caution">
    <text evidence="2">The sequence shown here is derived from an EMBL/GenBank/DDBJ whole genome shotgun (WGS) entry which is preliminary data.</text>
</comment>
<sequence length="38" mass="4052">MERSFYDFSDVPPASRASQPRKAARSAPGLSLARLAGS</sequence>
<evidence type="ECO:0000313" key="4">
    <source>
        <dbReference type="Proteomes" id="UP000484858"/>
    </source>
</evidence>
<name>A0A829WTA7_GLUOY</name>
<gene>
    <name evidence="2" type="ORF">NBRC3293_2932</name>
    <name evidence="3" type="ORF">NBRC3293_3120</name>
</gene>
<evidence type="ECO:0000313" key="3">
    <source>
        <dbReference type="EMBL" id="GEM18623.1"/>
    </source>
</evidence>
<protein>
    <submittedName>
        <fullName evidence="2">Uncharacterized protein</fullName>
    </submittedName>
</protein>
<dbReference type="EMBL" id="BARJ01000021">
    <property type="protein sequence ID" value="GEM18623.1"/>
    <property type="molecule type" value="Genomic_DNA"/>
</dbReference>
<dbReference type="Proteomes" id="UP000484858">
    <property type="component" value="Unassembled WGS sequence"/>
</dbReference>
<reference evidence="2 4" key="1">
    <citation type="submission" date="2013-04" db="EMBL/GenBank/DDBJ databases">
        <title>Gluconobacter oxydans NBRC 3293 whole genome sequence.</title>
        <authorList>
            <person name="Matsutani M."/>
            <person name="Yakushi T."/>
            <person name="Matsushita K."/>
        </authorList>
    </citation>
    <scope>NUCLEOTIDE SEQUENCE [LARGE SCALE GENOMIC DNA]</scope>
    <source>
        <strain evidence="2 4">NBRC 3293</strain>
    </source>
</reference>
<accession>A0A829WTA7</accession>
<proteinExistence type="predicted"/>
<feature type="region of interest" description="Disordered" evidence="1">
    <location>
        <begin position="1"/>
        <end position="38"/>
    </location>
</feature>
<organism evidence="2 4">
    <name type="scientific">Gluconobacter oxydans NBRC 3293</name>
    <dbReference type="NCBI Taxonomy" id="1315969"/>
    <lineage>
        <taxon>Bacteria</taxon>
        <taxon>Pseudomonadati</taxon>
        <taxon>Pseudomonadota</taxon>
        <taxon>Alphaproteobacteria</taxon>
        <taxon>Acetobacterales</taxon>
        <taxon>Acetobacteraceae</taxon>
        <taxon>Gluconobacter</taxon>
    </lineage>
</organism>